<name>A0A1S1R9J2_9ACTN</name>
<accession>A0A1S1R9J2</accession>
<reference evidence="3" key="1">
    <citation type="submission" date="2016-07" db="EMBL/GenBank/DDBJ databases">
        <title>Sequence Frankia sp. strain CcI1.17.</title>
        <authorList>
            <person name="Ghodhbane-Gtari F."/>
            <person name="Swanson E."/>
            <person name="Gueddou A."/>
            <person name="Morris K."/>
            <person name="Hezbri K."/>
            <person name="Ktari A."/>
            <person name="Nouioui I."/>
            <person name="Abebe-Akele F."/>
            <person name="Simpson S."/>
            <person name="Thomas K."/>
            <person name="Gtari M."/>
            <person name="Tisa L.S."/>
            <person name="Hurst S."/>
        </authorList>
    </citation>
    <scope>NUCLEOTIDE SEQUENCE [LARGE SCALE GENOMIC DNA]</scope>
    <source>
        <strain evidence="3">Cc1.17</strain>
    </source>
</reference>
<dbReference type="AlphaFoldDB" id="A0A1S1R9J2"/>
<proteinExistence type="predicted"/>
<keyword evidence="3" id="KW-1185">Reference proteome</keyword>
<gene>
    <name evidence="2" type="ORF">CC117_12005</name>
</gene>
<organism evidence="2 3">
    <name type="scientific">Parafrankia colletiae</name>
    <dbReference type="NCBI Taxonomy" id="573497"/>
    <lineage>
        <taxon>Bacteria</taxon>
        <taxon>Bacillati</taxon>
        <taxon>Actinomycetota</taxon>
        <taxon>Actinomycetes</taxon>
        <taxon>Frankiales</taxon>
        <taxon>Frankiaceae</taxon>
        <taxon>Parafrankia</taxon>
    </lineage>
</organism>
<dbReference type="Proteomes" id="UP000179627">
    <property type="component" value="Unassembled WGS sequence"/>
</dbReference>
<feature type="region of interest" description="Disordered" evidence="1">
    <location>
        <begin position="73"/>
        <end position="103"/>
    </location>
</feature>
<comment type="caution">
    <text evidence="2">The sequence shown here is derived from an EMBL/GenBank/DDBJ whole genome shotgun (WGS) entry which is preliminary data.</text>
</comment>
<dbReference type="EMBL" id="MBLM01000047">
    <property type="protein sequence ID" value="OHV42419.1"/>
    <property type="molecule type" value="Genomic_DNA"/>
</dbReference>
<protein>
    <submittedName>
        <fullName evidence="2">Uncharacterized protein</fullName>
    </submittedName>
</protein>
<evidence type="ECO:0000313" key="3">
    <source>
        <dbReference type="Proteomes" id="UP000179627"/>
    </source>
</evidence>
<evidence type="ECO:0000313" key="2">
    <source>
        <dbReference type="EMBL" id="OHV42419.1"/>
    </source>
</evidence>
<evidence type="ECO:0000256" key="1">
    <source>
        <dbReference type="SAM" id="MobiDB-lite"/>
    </source>
</evidence>
<sequence length="103" mass="11313">MPYASRWYHTTSPLTEVTAYYRHALPAAGWTLVHKGDIHPGQRAFRGERMCYSRPVDGVTAYLSVGFPGEVGEGPDDVLGPGPRDVDVFVSADPDDPDGYRNC</sequence>